<sequence>MGRSTKRKAPSHPSSAASINNNANMWNSSSGSRRHHYKSGYGQPQSKPKPTINEKEAEKLFLEYADPDDSTIASMEGISKLCDALEIDPLSDIRILVLLWKLGANEKPAEISQREWMAGCNKLQIDSLDKFKTLLPSLDTGFLAPSEFKEFYKFCFQFNRQGTHRTLDKDMVIALLGMILTEGGRIPQDRLDSFCQFLESSKSYSRITLDQWTSFLDFCLECEDLSSYDEATSAWPVLIDEYVEYMEDLQTKGK</sequence>
<protein>
    <recommendedName>
        <fullName evidence="1">Defective in cullin neddylation protein</fullName>
    </recommendedName>
</protein>
<dbReference type="Gene3D" id="1.10.238.10">
    <property type="entry name" value="EF-hand"/>
    <property type="match status" value="1"/>
</dbReference>
<dbReference type="AlphaFoldDB" id="A0A7S0KXW4"/>
<organism evidence="4">
    <name type="scientific">Asterionellopsis glacialis</name>
    <dbReference type="NCBI Taxonomy" id="33640"/>
    <lineage>
        <taxon>Eukaryota</taxon>
        <taxon>Sar</taxon>
        <taxon>Stramenopiles</taxon>
        <taxon>Ochrophyta</taxon>
        <taxon>Bacillariophyta</taxon>
        <taxon>Fragilariophyceae</taxon>
        <taxon>Fragilariophycidae</taxon>
        <taxon>Fragilariales</taxon>
        <taxon>Fragilariaceae</taxon>
        <taxon>Asterionellopsis</taxon>
    </lineage>
</organism>
<dbReference type="GO" id="GO:0000151">
    <property type="term" value="C:ubiquitin ligase complex"/>
    <property type="evidence" value="ECO:0007669"/>
    <property type="project" value="TreeGrafter"/>
</dbReference>
<comment type="function">
    <text evidence="1">Neddylation of cullins play an essential role in the regulation of SCF-type complexes activity.</text>
</comment>
<dbReference type="GO" id="GO:0097602">
    <property type="term" value="F:cullin family protein binding"/>
    <property type="evidence" value="ECO:0007669"/>
    <property type="project" value="TreeGrafter"/>
</dbReference>
<reference evidence="4" key="1">
    <citation type="submission" date="2021-01" db="EMBL/GenBank/DDBJ databases">
        <authorList>
            <person name="Corre E."/>
            <person name="Pelletier E."/>
            <person name="Niang G."/>
            <person name="Scheremetjew M."/>
            <person name="Finn R."/>
            <person name="Kale V."/>
            <person name="Holt S."/>
            <person name="Cochrane G."/>
            <person name="Meng A."/>
            <person name="Brown T."/>
            <person name="Cohen L."/>
        </authorList>
    </citation>
    <scope>NUCLEOTIDE SEQUENCE</scope>
</reference>
<dbReference type="PROSITE" id="PS51229">
    <property type="entry name" value="DCUN1"/>
    <property type="match status" value="1"/>
</dbReference>
<dbReference type="EMBL" id="HBEX01001568">
    <property type="protein sequence ID" value="CAD8596211.1"/>
    <property type="molecule type" value="Transcribed_RNA"/>
</dbReference>
<feature type="compositionally biased region" description="Low complexity" evidence="2">
    <location>
        <begin position="11"/>
        <end position="31"/>
    </location>
</feature>
<name>A0A7S0KXW4_9STRA</name>
<evidence type="ECO:0000256" key="1">
    <source>
        <dbReference type="RuleBase" id="RU410713"/>
    </source>
</evidence>
<feature type="region of interest" description="Disordered" evidence="2">
    <location>
        <begin position="1"/>
        <end position="52"/>
    </location>
</feature>
<dbReference type="InterPro" id="IPR005176">
    <property type="entry name" value="PONY_dom"/>
</dbReference>
<dbReference type="Pfam" id="PF03556">
    <property type="entry name" value="Cullin_binding"/>
    <property type="match status" value="1"/>
</dbReference>
<dbReference type="GO" id="GO:0032182">
    <property type="term" value="F:ubiquitin-like protein binding"/>
    <property type="evidence" value="ECO:0007669"/>
    <property type="project" value="TreeGrafter"/>
</dbReference>
<gene>
    <name evidence="4" type="ORF">AGLA0713_LOCUS1039</name>
</gene>
<feature type="compositionally biased region" description="Basic residues" evidence="2">
    <location>
        <begin position="1"/>
        <end position="10"/>
    </location>
</feature>
<accession>A0A7S0KXW4</accession>
<dbReference type="PANTHER" id="PTHR12281">
    <property type="entry name" value="RP42 RELATED"/>
    <property type="match status" value="1"/>
</dbReference>
<proteinExistence type="predicted"/>
<dbReference type="InterPro" id="IPR042460">
    <property type="entry name" value="DCN1-like_PONY"/>
</dbReference>
<feature type="domain" description="DCUN1" evidence="3">
    <location>
        <begin position="52"/>
        <end position="247"/>
    </location>
</feature>
<evidence type="ECO:0000259" key="3">
    <source>
        <dbReference type="PROSITE" id="PS51229"/>
    </source>
</evidence>
<dbReference type="PANTHER" id="PTHR12281:SF31">
    <property type="entry name" value="DCN1-LIKE PROTEIN 3"/>
    <property type="match status" value="1"/>
</dbReference>
<dbReference type="Gene3D" id="1.10.238.200">
    <property type="entry name" value="Cullin, PONY binding domain"/>
    <property type="match status" value="1"/>
</dbReference>
<evidence type="ECO:0000313" key="4">
    <source>
        <dbReference type="EMBL" id="CAD8596211.1"/>
    </source>
</evidence>
<evidence type="ECO:0000256" key="2">
    <source>
        <dbReference type="SAM" id="MobiDB-lite"/>
    </source>
</evidence>
<dbReference type="InterPro" id="IPR014764">
    <property type="entry name" value="DCN-prot"/>
</dbReference>
<dbReference type="GO" id="GO:0031624">
    <property type="term" value="F:ubiquitin conjugating enzyme binding"/>
    <property type="evidence" value="ECO:0007669"/>
    <property type="project" value="TreeGrafter"/>
</dbReference>
<dbReference type="GO" id="GO:0045116">
    <property type="term" value="P:protein neddylation"/>
    <property type="evidence" value="ECO:0007669"/>
    <property type="project" value="TreeGrafter"/>
</dbReference>